<dbReference type="PANTHER" id="PTHR30447">
    <property type="entry name" value="FRUCTOSE-1,6-BISPHOSPHATASE CLASS 2"/>
    <property type="match status" value="1"/>
</dbReference>
<comment type="cofactor">
    <cofactor evidence="9">
        <name>Mn(2+)</name>
        <dbReference type="ChEBI" id="CHEBI:29035"/>
    </cofactor>
</comment>
<dbReference type="GO" id="GO:0030388">
    <property type="term" value="P:fructose 1,6-bisphosphate metabolic process"/>
    <property type="evidence" value="ECO:0007669"/>
    <property type="project" value="TreeGrafter"/>
</dbReference>
<dbReference type="PIRSF" id="PIRSF004532">
    <property type="entry name" value="GlpX"/>
    <property type="match status" value="1"/>
</dbReference>
<dbReference type="GO" id="GO:0046872">
    <property type="term" value="F:metal ion binding"/>
    <property type="evidence" value="ECO:0007669"/>
    <property type="project" value="UniProtKB-KW"/>
</dbReference>
<dbReference type="PANTHER" id="PTHR30447:SF0">
    <property type="entry name" value="FRUCTOSE-1,6-BISPHOSPHATASE 1 CLASS 2-RELATED"/>
    <property type="match status" value="1"/>
</dbReference>
<dbReference type="GO" id="GO:0042132">
    <property type="term" value="F:fructose 1,6-bisphosphate 1-phosphatase activity"/>
    <property type="evidence" value="ECO:0007669"/>
    <property type="project" value="UniProtKB-EC"/>
</dbReference>
<feature type="binding site" evidence="9">
    <location>
        <position position="56"/>
    </location>
    <ligand>
        <name>Mn(2+)</name>
        <dbReference type="ChEBI" id="CHEBI:29035"/>
        <label>1</label>
    </ligand>
</feature>
<evidence type="ECO:0000256" key="10">
    <source>
        <dbReference type="PIRSR" id="PIRSR004532-2"/>
    </source>
</evidence>
<comment type="caution">
    <text evidence="11">The sequence shown here is derived from an EMBL/GenBank/DDBJ whole genome shotgun (WGS) entry which is preliminary data.</text>
</comment>
<evidence type="ECO:0000256" key="9">
    <source>
        <dbReference type="PIRSR" id="PIRSR004532-1"/>
    </source>
</evidence>
<keyword evidence="6 8" id="KW-0119">Carbohydrate metabolism</keyword>
<feature type="binding site" evidence="10">
    <location>
        <position position="118"/>
    </location>
    <ligand>
        <name>substrate</name>
    </ligand>
</feature>
<dbReference type="InterPro" id="IPR004464">
    <property type="entry name" value="FBPase_class-2/SBPase"/>
</dbReference>
<dbReference type="GO" id="GO:0006094">
    <property type="term" value="P:gluconeogenesis"/>
    <property type="evidence" value="ECO:0007669"/>
    <property type="project" value="InterPro"/>
</dbReference>
<feature type="binding site" evidence="10">
    <location>
        <begin position="163"/>
        <end position="165"/>
    </location>
    <ligand>
        <name>substrate</name>
    </ligand>
</feature>
<feature type="binding site" evidence="10">
    <location>
        <position position="209"/>
    </location>
    <ligand>
        <name>substrate</name>
    </ligand>
</feature>
<feature type="binding site" evidence="9">
    <location>
        <position position="32"/>
    </location>
    <ligand>
        <name>Mn(2+)</name>
        <dbReference type="ChEBI" id="CHEBI:29035"/>
        <label>1</label>
    </ligand>
</feature>
<dbReference type="RefSeq" id="WP_343069564.1">
    <property type="nucleotide sequence ID" value="NZ_JACHHJ010000006.1"/>
</dbReference>
<keyword evidence="3 9" id="KW-0479">Metal-binding</keyword>
<dbReference type="Pfam" id="PF03320">
    <property type="entry name" value="FBPase_glpX"/>
    <property type="match status" value="1"/>
</dbReference>
<proteinExistence type="inferred from homology"/>
<dbReference type="Proteomes" id="UP000568839">
    <property type="component" value="Unassembled WGS sequence"/>
</dbReference>
<keyword evidence="12" id="KW-1185">Reference proteome</keyword>
<evidence type="ECO:0000256" key="6">
    <source>
        <dbReference type="ARBA" id="ARBA00023277"/>
    </source>
</evidence>
<keyword evidence="4 11" id="KW-0378">Hydrolase</keyword>
<comment type="similarity">
    <text evidence="2 8">Belongs to the FBPase class 2 family.</text>
</comment>
<dbReference type="AlphaFoldDB" id="A0A841PVW8"/>
<feature type="binding site" evidence="10">
    <location>
        <begin position="185"/>
        <end position="187"/>
    </location>
    <ligand>
        <name>substrate</name>
    </ligand>
</feature>
<dbReference type="Gene3D" id="3.30.540.10">
    <property type="entry name" value="Fructose-1,6-Bisphosphatase, subunit A, domain 1"/>
    <property type="match status" value="1"/>
</dbReference>
<comment type="catalytic activity">
    <reaction evidence="1">
        <text>beta-D-fructose 1,6-bisphosphate + H2O = beta-D-fructose 6-phosphate + phosphate</text>
        <dbReference type="Rhea" id="RHEA:11064"/>
        <dbReference type="ChEBI" id="CHEBI:15377"/>
        <dbReference type="ChEBI" id="CHEBI:32966"/>
        <dbReference type="ChEBI" id="CHEBI:43474"/>
        <dbReference type="ChEBI" id="CHEBI:57634"/>
        <dbReference type="EC" id="3.1.3.11"/>
    </reaction>
</comment>
<evidence type="ECO:0000256" key="3">
    <source>
        <dbReference type="ARBA" id="ARBA00022723"/>
    </source>
</evidence>
<protein>
    <recommendedName>
        <fullName evidence="8">Fructose-1,6-bisphosphatase</fullName>
    </recommendedName>
</protein>
<evidence type="ECO:0000256" key="7">
    <source>
        <dbReference type="ARBA" id="ARBA00024331"/>
    </source>
</evidence>
<dbReference type="Gene3D" id="3.40.190.90">
    <property type="match status" value="1"/>
</dbReference>
<evidence type="ECO:0000256" key="4">
    <source>
        <dbReference type="ARBA" id="ARBA00022801"/>
    </source>
</evidence>
<feature type="binding site" evidence="9">
    <location>
        <position position="84"/>
    </location>
    <ligand>
        <name>Mn(2+)</name>
        <dbReference type="ChEBI" id="CHEBI:29035"/>
        <label>2</label>
    </ligand>
</feature>
<feature type="binding site" evidence="10">
    <location>
        <begin position="87"/>
        <end position="89"/>
    </location>
    <ligand>
        <name>substrate</name>
    </ligand>
</feature>
<evidence type="ECO:0000256" key="8">
    <source>
        <dbReference type="PIRNR" id="PIRNR004532"/>
    </source>
</evidence>
<dbReference type="EMBL" id="JACHHJ010000006">
    <property type="protein sequence ID" value="MBB6451386.1"/>
    <property type="molecule type" value="Genomic_DNA"/>
</dbReference>
<dbReference type="GO" id="GO:0005829">
    <property type="term" value="C:cytosol"/>
    <property type="evidence" value="ECO:0007669"/>
    <property type="project" value="TreeGrafter"/>
</dbReference>
<organism evidence="11 12">
    <name type="scientific">Geomicrobium halophilum</name>
    <dbReference type="NCBI Taxonomy" id="549000"/>
    <lineage>
        <taxon>Bacteria</taxon>
        <taxon>Bacillati</taxon>
        <taxon>Bacillota</taxon>
        <taxon>Bacilli</taxon>
        <taxon>Bacillales</taxon>
        <taxon>Geomicrobium</taxon>
    </lineage>
</organism>
<reference evidence="11 12" key="1">
    <citation type="submission" date="2020-08" db="EMBL/GenBank/DDBJ databases">
        <title>Genomic Encyclopedia of Type Strains, Phase IV (KMG-IV): sequencing the most valuable type-strain genomes for metagenomic binning, comparative biology and taxonomic classification.</title>
        <authorList>
            <person name="Goeker M."/>
        </authorList>
    </citation>
    <scope>NUCLEOTIDE SEQUENCE [LARGE SCALE GENOMIC DNA]</scope>
    <source>
        <strain evidence="11 12">DSM 21769</strain>
    </source>
</reference>
<keyword evidence="5 9" id="KW-0464">Manganese</keyword>
<evidence type="ECO:0000313" key="12">
    <source>
        <dbReference type="Proteomes" id="UP000568839"/>
    </source>
</evidence>
<comment type="pathway">
    <text evidence="7">Carbohydrate biosynthesis.</text>
</comment>
<dbReference type="SUPFAM" id="SSF56655">
    <property type="entry name" value="Carbohydrate phosphatase"/>
    <property type="match status" value="1"/>
</dbReference>
<evidence type="ECO:0000256" key="5">
    <source>
        <dbReference type="ARBA" id="ARBA00023211"/>
    </source>
</evidence>
<dbReference type="GO" id="GO:0006071">
    <property type="term" value="P:glycerol metabolic process"/>
    <property type="evidence" value="ECO:0007669"/>
    <property type="project" value="InterPro"/>
</dbReference>
<dbReference type="NCBIfam" id="TIGR00330">
    <property type="entry name" value="glpX"/>
    <property type="match status" value="1"/>
</dbReference>
<accession>A0A841PVW8</accession>
<gene>
    <name evidence="11" type="ORF">HNR44_003393</name>
</gene>
<sequence length="312" mass="33892">MENIVMSYLPVTQNAAISVESYIGNEDKILIDGQATEAMRTTLQQLEMKSTVVIGEGEMDEAPMLYIGETLGKVGYPEFDLAVDPIDGTTLAANGQNQAISVLAGGTKGSLLHAPDMYMEKIAVGSKAAGHIDLTDSLEVNLKRVAFALEKPLTELNVLIQDRKRHESIVKTVRSIGPNVKQFTDVDITAIVATCLEDYDADIFIGIGGAPEGVIGAVAARTLGGDFQGRLKPKSDNEYNRCMQMGMKNPEKHLFLEDIIKTDDCFFIATGVTNGDLLKGIQRKTDGTVETETFISHDFSNQFLTTVHESRG</sequence>
<evidence type="ECO:0000313" key="11">
    <source>
        <dbReference type="EMBL" id="MBB6451386.1"/>
    </source>
</evidence>
<evidence type="ECO:0000256" key="2">
    <source>
        <dbReference type="ARBA" id="ARBA00008989"/>
    </source>
</evidence>
<name>A0A841PVW8_9BACL</name>
<feature type="binding site" evidence="9">
    <location>
        <position position="212"/>
    </location>
    <ligand>
        <name>Mn(2+)</name>
        <dbReference type="ChEBI" id="CHEBI:29035"/>
        <label>2</label>
    </ligand>
</feature>
<feature type="binding site" evidence="9">
    <location>
        <position position="87"/>
    </location>
    <ligand>
        <name>Mn(2+)</name>
        <dbReference type="ChEBI" id="CHEBI:29035"/>
        <label>2</label>
    </ligand>
</feature>
<evidence type="ECO:0000256" key="1">
    <source>
        <dbReference type="ARBA" id="ARBA00001273"/>
    </source>
</evidence>